<gene>
    <name evidence="1" type="ORF">M422DRAFT_264099</name>
</gene>
<sequence length="136" mass="15417">MKKTYSHTRKYGKCRWSARAYPRFMRASQHILLMIKQGLDLLDGFRIACKNLDASVGVNPTCRAVFRKPSTYPTAIIAPFRTIAYRVLTPSQIHECPAHLWIGVKRATVTLAVHRLECSMRIPILFASVSLQSEGI</sequence>
<dbReference type="AlphaFoldDB" id="A0A0C9V911"/>
<reference evidence="1 2" key="1">
    <citation type="submission" date="2014-06" db="EMBL/GenBank/DDBJ databases">
        <title>Evolutionary Origins and Diversification of the Mycorrhizal Mutualists.</title>
        <authorList>
            <consortium name="DOE Joint Genome Institute"/>
            <consortium name="Mycorrhizal Genomics Consortium"/>
            <person name="Kohler A."/>
            <person name="Kuo A."/>
            <person name="Nagy L.G."/>
            <person name="Floudas D."/>
            <person name="Copeland A."/>
            <person name="Barry K.W."/>
            <person name="Cichocki N."/>
            <person name="Veneault-Fourrey C."/>
            <person name="LaButti K."/>
            <person name="Lindquist E.A."/>
            <person name="Lipzen A."/>
            <person name="Lundell T."/>
            <person name="Morin E."/>
            <person name="Murat C."/>
            <person name="Riley R."/>
            <person name="Ohm R."/>
            <person name="Sun H."/>
            <person name="Tunlid A."/>
            <person name="Henrissat B."/>
            <person name="Grigoriev I.V."/>
            <person name="Hibbett D.S."/>
            <person name="Martin F."/>
        </authorList>
    </citation>
    <scope>NUCLEOTIDE SEQUENCE [LARGE SCALE GENOMIC DNA]</scope>
    <source>
        <strain evidence="1 2">SS14</strain>
    </source>
</reference>
<keyword evidence="2" id="KW-1185">Reference proteome</keyword>
<organism evidence="1 2">
    <name type="scientific">Sphaerobolus stellatus (strain SS14)</name>
    <dbReference type="NCBI Taxonomy" id="990650"/>
    <lineage>
        <taxon>Eukaryota</taxon>
        <taxon>Fungi</taxon>
        <taxon>Dikarya</taxon>
        <taxon>Basidiomycota</taxon>
        <taxon>Agaricomycotina</taxon>
        <taxon>Agaricomycetes</taxon>
        <taxon>Phallomycetidae</taxon>
        <taxon>Geastrales</taxon>
        <taxon>Sphaerobolaceae</taxon>
        <taxon>Sphaerobolus</taxon>
    </lineage>
</organism>
<protein>
    <submittedName>
        <fullName evidence="1">Uncharacterized protein</fullName>
    </submittedName>
</protein>
<evidence type="ECO:0000313" key="1">
    <source>
        <dbReference type="EMBL" id="KIJ33806.1"/>
    </source>
</evidence>
<dbReference type="HOGENOM" id="CLU_1876729_0_0_1"/>
<proteinExistence type="predicted"/>
<accession>A0A0C9V911</accession>
<dbReference type="EMBL" id="KN837207">
    <property type="protein sequence ID" value="KIJ33806.1"/>
    <property type="molecule type" value="Genomic_DNA"/>
</dbReference>
<dbReference type="Proteomes" id="UP000054279">
    <property type="component" value="Unassembled WGS sequence"/>
</dbReference>
<name>A0A0C9V911_SPHS4</name>
<evidence type="ECO:0000313" key="2">
    <source>
        <dbReference type="Proteomes" id="UP000054279"/>
    </source>
</evidence>